<feature type="compositionally biased region" description="Gly residues" evidence="1">
    <location>
        <begin position="112"/>
        <end position="130"/>
    </location>
</feature>
<feature type="compositionally biased region" description="Acidic residues" evidence="1">
    <location>
        <begin position="68"/>
        <end position="77"/>
    </location>
</feature>
<name>A0AAU8A6B4_9FIRM</name>
<evidence type="ECO:0008006" key="4">
    <source>
        <dbReference type="Google" id="ProtNLM"/>
    </source>
</evidence>
<feature type="chain" id="PRO_5043571656" description="Carbohydrate-binding domain-containing protein" evidence="2">
    <location>
        <begin position="22"/>
        <end position="328"/>
    </location>
</feature>
<feature type="signal peptide" evidence="2">
    <location>
        <begin position="1"/>
        <end position="21"/>
    </location>
</feature>
<accession>A0AAU8A6B4</accession>
<protein>
    <recommendedName>
        <fullName evidence="4">Carbohydrate-binding domain-containing protein</fullName>
    </recommendedName>
</protein>
<dbReference type="PROSITE" id="PS51257">
    <property type="entry name" value="PROKAR_LIPOPROTEIN"/>
    <property type="match status" value="1"/>
</dbReference>
<evidence type="ECO:0000313" key="3">
    <source>
        <dbReference type="EMBL" id="XCC61209.1"/>
    </source>
</evidence>
<sequence length="328" mass="32262">MKKILAVLLCAVLLMGITACAQQASETASDAAETGTQEQDDAVYGQVTAIDDDEATIALGTVNGGMPPDEEPPDMENGETSSGEMPPDMEGGEMNSGEVPEIPDGEAPSGDAGNGGTPDMGESGPGGIGGFTADEGGTEITVDLTAVIITKQEGGSETEASYSDLAEGTIVRMEGSGEGGDFVPTALTIVNTGGPGGDMGGSETGSIELAGVLAVDGTSETSDGEEIVSSSADENAVLVKNGGSLTMTNGTLGKTGDTSSADESNFYAVNAVLAAAGGSTAEISDTVISSAAEGANAVFATGEGSVVTLDNVTIHTTGDRSAKARASA</sequence>
<organism evidence="3">
    <name type="scientific">Christensenella massiliensis</name>
    <dbReference type="NCBI Taxonomy" id="1805714"/>
    <lineage>
        <taxon>Bacteria</taxon>
        <taxon>Bacillati</taxon>
        <taxon>Bacillota</taxon>
        <taxon>Clostridia</taxon>
        <taxon>Christensenellales</taxon>
        <taxon>Christensenellaceae</taxon>
        <taxon>Christensenella</taxon>
    </lineage>
</organism>
<gene>
    <name evidence="3" type="ORF">PUP29_06600</name>
</gene>
<feature type="region of interest" description="Disordered" evidence="1">
    <location>
        <begin position="59"/>
        <end position="136"/>
    </location>
</feature>
<dbReference type="RefSeq" id="WP_353422756.1">
    <property type="nucleotide sequence ID" value="NZ_CP117826.1"/>
</dbReference>
<evidence type="ECO:0000256" key="2">
    <source>
        <dbReference type="SAM" id="SignalP"/>
    </source>
</evidence>
<keyword evidence="2" id="KW-0732">Signal</keyword>
<dbReference type="AlphaFoldDB" id="A0AAU8A6B4"/>
<reference evidence="3" key="1">
    <citation type="submission" date="2023-02" db="EMBL/GenBank/DDBJ databases">
        <title>Gut commensal Christensenella minuta modulates host metabolism via a new class of secondary bile acids.</title>
        <authorList>
            <person name="Liu C."/>
        </authorList>
    </citation>
    <scope>NUCLEOTIDE SEQUENCE</scope>
    <source>
        <strain evidence="3">CA70</strain>
    </source>
</reference>
<dbReference type="EMBL" id="CP117826">
    <property type="protein sequence ID" value="XCC61209.1"/>
    <property type="molecule type" value="Genomic_DNA"/>
</dbReference>
<evidence type="ECO:0000256" key="1">
    <source>
        <dbReference type="SAM" id="MobiDB-lite"/>
    </source>
</evidence>
<proteinExistence type="predicted"/>